<protein>
    <submittedName>
        <fullName evidence="2">Uncharacterized protein</fullName>
    </submittedName>
</protein>
<keyword evidence="3" id="KW-1185">Reference proteome</keyword>
<comment type="caution">
    <text evidence="2">The sequence shown here is derived from an EMBL/GenBank/DDBJ whole genome shotgun (WGS) entry which is preliminary data.</text>
</comment>
<name>A0A6A0AHM0_HAELA</name>
<proteinExistence type="predicted"/>
<gene>
    <name evidence="1" type="ORF">HaLaN_28128</name>
    <name evidence="2" type="ORF">HaLaN_30904</name>
</gene>
<reference evidence="2 3" key="1">
    <citation type="submission" date="2020-02" db="EMBL/GenBank/DDBJ databases">
        <title>Draft genome sequence of Haematococcus lacustris strain NIES-144.</title>
        <authorList>
            <person name="Morimoto D."/>
            <person name="Nakagawa S."/>
            <person name="Yoshida T."/>
            <person name="Sawayama S."/>
        </authorList>
    </citation>
    <scope>NUCLEOTIDE SEQUENCE [LARGE SCALE GENOMIC DNA]</scope>
    <source>
        <strain evidence="2 3">NIES-144</strain>
    </source>
</reference>
<evidence type="ECO:0000313" key="2">
    <source>
        <dbReference type="EMBL" id="GFH31791.1"/>
    </source>
</evidence>
<dbReference type="EMBL" id="BLLF01005950">
    <property type="protein sequence ID" value="GFH31791.1"/>
    <property type="molecule type" value="Genomic_DNA"/>
</dbReference>
<sequence length="69" mass="7712">MRAVNESLEICRLLDNEDGQPLGGNRVDRTLMEALLKEIDAWDGNLYAFGRAPEGTRGFLAKASDFRVK</sequence>
<accession>A0A6A0AHM0</accession>
<evidence type="ECO:0000313" key="1">
    <source>
        <dbReference type="EMBL" id="GFH29468.1"/>
    </source>
</evidence>
<organism evidence="2 3">
    <name type="scientific">Haematococcus lacustris</name>
    <name type="common">Green alga</name>
    <name type="synonym">Haematococcus pluvialis</name>
    <dbReference type="NCBI Taxonomy" id="44745"/>
    <lineage>
        <taxon>Eukaryota</taxon>
        <taxon>Viridiplantae</taxon>
        <taxon>Chlorophyta</taxon>
        <taxon>core chlorophytes</taxon>
        <taxon>Chlorophyceae</taxon>
        <taxon>CS clade</taxon>
        <taxon>Chlamydomonadales</taxon>
        <taxon>Haematococcaceae</taxon>
        <taxon>Haematococcus</taxon>
    </lineage>
</organism>
<dbReference type="Proteomes" id="UP000485058">
    <property type="component" value="Unassembled WGS sequence"/>
</dbReference>
<evidence type="ECO:0000313" key="3">
    <source>
        <dbReference type="Proteomes" id="UP000485058"/>
    </source>
</evidence>
<dbReference type="EMBL" id="BLLF01004361">
    <property type="protein sequence ID" value="GFH29468.1"/>
    <property type="molecule type" value="Genomic_DNA"/>
</dbReference>
<dbReference type="AlphaFoldDB" id="A0A6A0AHM0"/>